<dbReference type="Gene3D" id="1.10.40.50">
    <property type="entry name" value="Probable gtpase engc, domain 3"/>
    <property type="match status" value="1"/>
</dbReference>
<keyword evidence="1 10" id="KW-0963">Cytoplasm</keyword>
<evidence type="ECO:0000256" key="7">
    <source>
        <dbReference type="ARBA" id="ARBA00022833"/>
    </source>
</evidence>
<evidence type="ECO:0000256" key="5">
    <source>
        <dbReference type="ARBA" id="ARBA00022741"/>
    </source>
</evidence>
<comment type="subcellular location">
    <subcellularLocation>
        <location evidence="10">Cytoplasm</location>
    </subcellularLocation>
</comment>
<feature type="binding site" evidence="10">
    <location>
        <begin position="199"/>
        <end position="207"/>
    </location>
    <ligand>
        <name>GTP</name>
        <dbReference type="ChEBI" id="CHEBI:37565"/>
    </ligand>
</feature>
<proteinExistence type="inferred from homology"/>
<dbReference type="SUPFAM" id="SSF52540">
    <property type="entry name" value="P-loop containing nucleoside triphosphate hydrolases"/>
    <property type="match status" value="1"/>
</dbReference>
<reference evidence="14" key="1">
    <citation type="journal article" date="2019" name="Int. J. Syst. Evol. Microbiol.">
        <title>The Global Catalogue of Microorganisms (GCM) 10K type strain sequencing project: providing services to taxonomists for standard genome sequencing and annotation.</title>
        <authorList>
            <consortium name="The Broad Institute Genomics Platform"/>
            <consortium name="The Broad Institute Genome Sequencing Center for Infectious Disease"/>
            <person name="Wu L."/>
            <person name="Ma J."/>
        </authorList>
    </citation>
    <scope>NUCLEOTIDE SEQUENCE [LARGE SCALE GENOMIC DNA]</scope>
    <source>
        <strain evidence="14">CGMCC 1.10759</strain>
    </source>
</reference>
<comment type="caution">
    <text evidence="13">The sequence shown here is derived from an EMBL/GenBank/DDBJ whole genome shotgun (WGS) entry which is preliminary data.</text>
</comment>
<evidence type="ECO:0000259" key="12">
    <source>
        <dbReference type="PROSITE" id="PS51721"/>
    </source>
</evidence>
<organism evidence="13 14">
    <name type="scientific">Steroidobacter flavus</name>
    <dbReference type="NCBI Taxonomy" id="1842136"/>
    <lineage>
        <taxon>Bacteria</taxon>
        <taxon>Pseudomonadati</taxon>
        <taxon>Pseudomonadota</taxon>
        <taxon>Gammaproteobacteria</taxon>
        <taxon>Steroidobacterales</taxon>
        <taxon>Steroidobacteraceae</taxon>
        <taxon>Steroidobacter</taxon>
    </lineage>
</organism>
<evidence type="ECO:0000256" key="9">
    <source>
        <dbReference type="ARBA" id="ARBA00023134"/>
    </source>
</evidence>
<feature type="domain" description="EngC GTPase" evidence="11">
    <location>
        <begin position="108"/>
        <end position="255"/>
    </location>
</feature>
<keyword evidence="9 10" id="KW-0342">GTP-binding</keyword>
<dbReference type="EMBL" id="JBHSDU010000003">
    <property type="protein sequence ID" value="MFC4309959.1"/>
    <property type="molecule type" value="Genomic_DNA"/>
</dbReference>
<comment type="function">
    <text evidence="10">One of several proteins that assist in the late maturation steps of the functional core of the 30S ribosomal subunit. Helps release RbfA from mature subunits. May play a role in the assembly of ribosomal proteins into the subunit. Circularly permuted GTPase that catalyzes slow GTP hydrolysis, GTPase activity is stimulated by the 30S ribosomal subunit.</text>
</comment>
<evidence type="ECO:0000259" key="11">
    <source>
        <dbReference type="PROSITE" id="PS50936"/>
    </source>
</evidence>
<keyword evidence="14" id="KW-1185">Reference proteome</keyword>
<dbReference type="InterPro" id="IPR004881">
    <property type="entry name" value="Ribosome_biogen_GTPase_RsgA"/>
</dbReference>
<dbReference type="HAMAP" id="MF_01820">
    <property type="entry name" value="GTPase_RsgA"/>
    <property type="match status" value="1"/>
</dbReference>
<comment type="cofactor">
    <cofactor evidence="10">
        <name>Zn(2+)</name>
        <dbReference type="ChEBI" id="CHEBI:29105"/>
    </cofactor>
    <text evidence="10">Binds 1 zinc ion per subunit.</text>
</comment>
<evidence type="ECO:0000256" key="3">
    <source>
        <dbReference type="ARBA" id="ARBA00022723"/>
    </source>
</evidence>
<evidence type="ECO:0000256" key="1">
    <source>
        <dbReference type="ARBA" id="ARBA00022490"/>
    </source>
</evidence>
<evidence type="ECO:0000256" key="4">
    <source>
        <dbReference type="ARBA" id="ARBA00022730"/>
    </source>
</evidence>
<evidence type="ECO:0000256" key="10">
    <source>
        <dbReference type="HAMAP-Rule" id="MF_01820"/>
    </source>
</evidence>
<dbReference type="PANTHER" id="PTHR32120:SF10">
    <property type="entry name" value="SMALL RIBOSOMAL SUBUNIT BIOGENESIS GTPASE RSGA"/>
    <property type="match status" value="1"/>
</dbReference>
<feature type="binding site" evidence="10">
    <location>
        <position position="285"/>
    </location>
    <ligand>
        <name>Zn(2+)</name>
        <dbReference type="ChEBI" id="CHEBI:29105"/>
    </ligand>
</feature>
<keyword evidence="7 10" id="KW-0862">Zinc</keyword>
<dbReference type="PANTHER" id="PTHR32120">
    <property type="entry name" value="SMALL RIBOSOMAL SUBUNIT BIOGENESIS GTPASE RSGA"/>
    <property type="match status" value="1"/>
</dbReference>
<dbReference type="RefSeq" id="WP_380597055.1">
    <property type="nucleotide sequence ID" value="NZ_JBHSDU010000003.1"/>
</dbReference>
<evidence type="ECO:0000256" key="6">
    <source>
        <dbReference type="ARBA" id="ARBA00022801"/>
    </source>
</evidence>
<dbReference type="EC" id="3.6.1.-" evidence="10"/>
<evidence type="ECO:0000313" key="13">
    <source>
        <dbReference type="EMBL" id="MFC4309959.1"/>
    </source>
</evidence>
<dbReference type="InterPro" id="IPR010914">
    <property type="entry name" value="RsgA_GTPase_dom"/>
</dbReference>
<evidence type="ECO:0000256" key="8">
    <source>
        <dbReference type="ARBA" id="ARBA00022884"/>
    </source>
</evidence>
<name>A0ABV8SU54_9GAMM</name>
<evidence type="ECO:0000256" key="2">
    <source>
        <dbReference type="ARBA" id="ARBA00022517"/>
    </source>
</evidence>
<evidence type="ECO:0000313" key="14">
    <source>
        <dbReference type="Proteomes" id="UP001595904"/>
    </source>
</evidence>
<keyword evidence="6 10" id="KW-0378">Hydrolase</keyword>
<feature type="binding site" evidence="10">
    <location>
        <begin position="147"/>
        <end position="150"/>
    </location>
    <ligand>
        <name>GTP</name>
        <dbReference type="ChEBI" id="CHEBI:37565"/>
    </ligand>
</feature>
<keyword evidence="4 10" id="KW-0699">rRNA-binding</keyword>
<dbReference type="PROSITE" id="PS51721">
    <property type="entry name" value="G_CP"/>
    <property type="match status" value="1"/>
</dbReference>
<dbReference type="Pfam" id="PF03193">
    <property type="entry name" value="RsgA_GTPase"/>
    <property type="match status" value="1"/>
</dbReference>
<keyword evidence="3 10" id="KW-0479">Metal-binding</keyword>
<feature type="binding site" evidence="10">
    <location>
        <position position="287"/>
    </location>
    <ligand>
        <name>Zn(2+)</name>
        <dbReference type="ChEBI" id="CHEBI:29105"/>
    </ligand>
</feature>
<keyword evidence="5 10" id="KW-0547">Nucleotide-binding</keyword>
<dbReference type="InterPro" id="IPR027417">
    <property type="entry name" value="P-loop_NTPase"/>
</dbReference>
<dbReference type="Proteomes" id="UP001595904">
    <property type="component" value="Unassembled WGS sequence"/>
</dbReference>
<feature type="binding site" evidence="10">
    <location>
        <position position="280"/>
    </location>
    <ligand>
        <name>Zn(2+)</name>
        <dbReference type="ChEBI" id="CHEBI:29105"/>
    </ligand>
</feature>
<dbReference type="PROSITE" id="PS50936">
    <property type="entry name" value="ENGC_GTPASE"/>
    <property type="match status" value="1"/>
</dbReference>
<feature type="binding site" evidence="10">
    <location>
        <position position="293"/>
    </location>
    <ligand>
        <name>Zn(2+)</name>
        <dbReference type="ChEBI" id="CHEBI:29105"/>
    </ligand>
</feature>
<keyword evidence="2 10" id="KW-0690">Ribosome biogenesis</keyword>
<dbReference type="NCBIfam" id="TIGR00157">
    <property type="entry name" value="ribosome small subunit-dependent GTPase A"/>
    <property type="match status" value="1"/>
</dbReference>
<dbReference type="Gene3D" id="3.40.50.300">
    <property type="entry name" value="P-loop containing nucleotide triphosphate hydrolases"/>
    <property type="match status" value="1"/>
</dbReference>
<comment type="subunit">
    <text evidence="10">Monomer. Associates with 30S ribosomal subunit, binds 16S rRNA.</text>
</comment>
<dbReference type="InterPro" id="IPR030378">
    <property type="entry name" value="G_CP_dom"/>
</dbReference>
<sequence>MSSSVISLARLGWRPFHSQQLTLDDLDTAHPGRVTSVHRSGLVVVSEQGTVTVTVPARLLESQELPITVGDWVLVEHATPRVQRVITPYSVIKRHAAGTDHRVQTIAANLDTLFVVTSCNDDFNPSRLERYLAVAFEAQVEPVIVITKADQCDSAENFIDEANALGTTAAVIAVNATEAAAAAALEPWLQPGQTVAFVGSSGVGKSTLVNTLTGNSQQATGGIRENDSKGRHTTTSREMFALDSGAWVIDTPGMRELKIGAVEAGLRTVFDNIETLASQCRFRDCQHESEAGCAVLAAIAAGQLDPRRLTSYRKLQREAALAEMTTRERRARDRSFGRMASSAMKVKEKYKR</sequence>
<accession>A0ABV8SU54</accession>
<gene>
    <name evidence="10 13" type="primary">rsgA</name>
    <name evidence="13" type="ORF">ACFPN2_12785</name>
</gene>
<comment type="similarity">
    <text evidence="10">Belongs to the TRAFAC class YlqF/YawG GTPase family. RsgA subfamily.</text>
</comment>
<protein>
    <recommendedName>
        <fullName evidence="10">Small ribosomal subunit biogenesis GTPase RsgA</fullName>
        <ecNumber evidence="10">3.6.1.-</ecNumber>
    </recommendedName>
</protein>
<dbReference type="CDD" id="cd01854">
    <property type="entry name" value="YjeQ_EngC"/>
    <property type="match status" value="1"/>
</dbReference>
<feature type="domain" description="CP-type G" evidence="12">
    <location>
        <begin position="100"/>
        <end position="257"/>
    </location>
</feature>
<keyword evidence="8 10" id="KW-0694">RNA-binding</keyword>